<comment type="caution">
    <text evidence="6">The sequence shown here is derived from an EMBL/GenBank/DDBJ whole genome shotgun (WGS) entry which is preliminary data.</text>
</comment>
<evidence type="ECO:0000256" key="3">
    <source>
        <dbReference type="ARBA" id="ARBA00022723"/>
    </source>
</evidence>
<protein>
    <submittedName>
        <fullName evidence="6">Uncharacterized protein</fullName>
    </submittedName>
</protein>
<reference evidence="6 7" key="1">
    <citation type="submission" date="2020-03" db="EMBL/GenBank/DDBJ databases">
        <title>Draft Genome Sequence of Cudoniella acicularis.</title>
        <authorList>
            <person name="Buettner E."/>
            <person name="Kellner H."/>
        </authorList>
    </citation>
    <scope>NUCLEOTIDE SEQUENCE [LARGE SCALE GENOMIC DNA]</scope>
    <source>
        <strain evidence="6 7">DSM 108380</strain>
    </source>
</reference>
<evidence type="ECO:0000256" key="2">
    <source>
        <dbReference type="ARBA" id="ARBA00010617"/>
    </source>
</evidence>
<keyword evidence="4" id="KW-0560">Oxidoreductase</keyword>
<evidence type="ECO:0000313" key="7">
    <source>
        <dbReference type="Proteomes" id="UP000566819"/>
    </source>
</evidence>
<name>A0A8H4QFB6_9HELO</name>
<keyword evidence="5" id="KW-0408">Iron</keyword>
<sequence length="278" mass="31006">MAVELKSSVSQFLSSASSETYAPIPTYAFIYTMILSVSSPVFVGLPLAHDQAWLDIVPFLASKKQFEELLTRAKKLLTPAIRERENLGEEQDDVLGFLVQSWEIVNPRAVILQLLSLNAAAIHASTTAAVHTLFDLCSMLEYMESLRLEAQEALKEDGDEWKLSTVKKLRTLDNFMKEPMRWNPPDARIQSLLSKSAREKEKFGLESSPTPSSTGCFWQFIISRKSYAISDENRDCIAFSADNKSLSQHALRPTIPSTAETLLAWAGGLAQGEKNMDD</sequence>
<keyword evidence="7" id="KW-1185">Reference proteome</keyword>
<comment type="cofactor">
    <cofactor evidence="1">
        <name>heme</name>
        <dbReference type="ChEBI" id="CHEBI:30413"/>
    </cofactor>
</comment>
<evidence type="ECO:0000256" key="4">
    <source>
        <dbReference type="ARBA" id="ARBA00023002"/>
    </source>
</evidence>
<dbReference type="AlphaFoldDB" id="A0A8H4QFB6"/>
<dbReference type="EMBL" id="JAAMPI010002700">
    <property type="protein sequence ID" value="KAF4609828.1"/>
    <property type="molecule type" value="Genomic_DNA"/>
</dbReference>
<dbReference type="GO" id="GO:0016705">
    <property type="term" value="F:oxidoreductase activity, acting on paired donors, with incorporation or reduction of molecular oxygen"/>
    <property type="evidence" value="ECO:0007669"/>
    <property type="project" value="InterPro"/>
</dbReference>
<evidence type="ECO:0000313" key="6">
    <source>
        <dbReference type="EMBL" id="KAF4609828.1"/>
    </source>
</evidence>
<dbReference type="PANTHER" id="PTHR46206">
    <property type="entry name" value="CYTOCHROME P450"/>
    <property type="match status" value="1"/>
</dbReference>
<dbReference type="GO" id="GO:0020037">
    <property type="term" value="F:heme binding"/>
    <property type="evidence" value="ECO:0007669"/>
    <property type="project" value="InterPro"/>
</dbReference>
<dbReference type="PANTHER" id="PTHR46206:SF7">
    <property type="entry name" value="P450, PUTATIVE (EUROFUNG)-RELATED"/>
    <property type="match status" value="1"/>
</dbReference>
<accession>A0A8H4QFB6</accession>
<dbReference type="GO" id="GO:0004497">
    <property type="term" value="F:monooxygenase activity"/>
    <property type="evidence" value="ECO:0007669"/>
    <property type="project" value="InterPro"/>
</dbReference>
<dbReference type="GO" id="GO:0005506">
    <property type="term" value="F:iron ion binding"/>
    <property type="evidence" value="ECO:0007669"/>
    <property type="project" value="InterPro"/>
</dbReference>
<dbReference type="Gene3D" id="1.10.630.10">
    <property type="entry name" value="Cytochrome P450"/>
    <property type="match status" value="1"/>
</dbReference>
<evidence type="ECO:0000256" key="5">
    <source>
        <dbReference type="ARBA" id="ARBA00023004"/>
    </source>
</evidence>
<dbReference type="SUPFAM" id="SSF48264">
    <property type="entry name" value="Cytochrome P450"/>
    <property type="match status" value="1"/>
</dbReference>
<proteinExistence type="inferred from homology"/>
<organism evidence="6 7">
    <name type="scientific">Cudoniella acicularis</name>
    <dbReference type="NCBI Taxonomy" id="354080"/>
    <lineage>
        <taxon>Eukaryota</taxon>
        <taxon>Fungi</taxon>
        <taxon>Dikarya</taxon>
        <taxon>Ascomycota</taxon>
        <taxon>Pezizomycotina</taxon>
        <taxon>Leotiomycetes</taxon>
        <taxon>Helotiales</taxon>
        <taxon>Tricladiaceae</taxon>
        <taxon>Cudoniella</taxon>
    </lineage>
</organism>
<gene>
    <name evidence="6" type="ORF">G7Y89_g15795</name>
</gene>
<dbReference type="OrthoDB" id="1844152at2759"/>
<dbReference type="InterPro" id="IPR036396">
    <property type="entry name" value="Cyt_P450_sf"/>
</dbReference>
<evidence type="ECO:0000256" key="1">
    <source>
        <dbReference type="ARBA" id="ARBA00001971"/>
    </source>
</evidence>
<keyword evidence="3" id="KW-0479">Metal-binding</keyword>
<comment type="similarity">
    <text evidence="2">Belongs to the cytochrome P450 family.</text>
</comment>
<dbReference type="Proteomes" id="UP000566819">
    <property type="component" value="Unassembled WGS sequence"/>
</dbReference>